<dbReference type="InterPro" id="IPR018247">
    <property type="entry name" value="EF_Hand_1_Ca_BS"/>
</dbReference>
<dbReference type="SMART" id="SM00054">
    <property type="entry name" value="EFh"/>
    <property type="match status" value="1"/>
</dbReference>
<sequence length="139" mass="15841">MKNLKAETYFKIKLQWSITDENILPLQKAFNFRTENMSSPLQDSMEGLIQVFYSYSGKEGDKFKLSKAELITLLNGELSELMTACNDPTMVDKIMKNLDDNKDGEVDFQEFVNLVAAITVLCNDFFVEYNKSKEGGAKK</sequence>
<dbReference type="AlphaFoldDB" id="A0A4U5V7Q4"/>
<name>A0A4U5V7Q4_COLLU</name>
<dbReference type="EMBL" id="CM014091">
    <property type="protein sequence ID" value="TKS82645.1"/>
    <property type="molecule type" value="Genomic_DNA"/>
</dbReference>
<evidence type="ECO:0000256" key="3">
    <source>
        <dbReference type="ARBA" id="ARBA00022737"/>
    </source>
</evidence>
<dbReference type="InterPro" id="IPR013787">
    <property type="entry name" value="S100_Ca-bd_sub"/>
</dbReference>
<evidence type="ECO:0000259" key="6">
    <source>
        <dbReference type="PROSITE" id="PS50222"/>
    </source>
</evidence>
<protein>
    <recommendedName>
        <fullName evidence="5">Protein S100</fullName>
    </recommendedName>
    <alternativeName>
        <fullName evidence="5">S100 calcium-binding protein</fullName>
    </alternativeName>
</protein>
<evidence type="ECO:0000256" key="5">
    <source>
        <dbReference type="RuleBase" id="RU361184"/>
    </source>
</evidence>
<keyword evidence="4 5" id="KW-0106">Calcium</keyword>
<feature type="domain" description="EF-hand" evidence="6">
    <location>
        <begin position="86"/>
        <end position="121"/>
    </location>
</feature>
<keyword evidence="2 5" id="KW-0479">Metal-binding</keyword>
<evidence type="ECO:0000256" key="1">
    <source>
        <dbReference type="ARBA" id="ARBA00007323"/>
    </source>
</evidence>
<dbReference type="SUPFAM" id="SSF47473">
    <property type="entry name" value="EF-hand"/>
    <property type="match status" value="1"/>
</dbReference>
<evidence type="ECO:0000256" key="2">
    <source>
        <dbReference type="ARBA" id="ARBA00022723"/>
    </source>
</evidence>
<dbReference type="STRING" id="240159.A0A4U5V7Q4"/>
<dbReference type="PROSITE" id="PS00303">
    <property type="entry name" value="S100_CABP"/>
    <property type="match status" value="1"/>
</dbReference>
<dbReference type="PANTHER" id="PTHR11639:SF131">
    <property type="entry name" value="PROTEIN S100"/>
    <property type="match status" value="1"/>
</dbReference>
<dbReference type="GO" id="GO:0005509">
    <property type="term" value="F:calcium ion binding"/>
    <property type="evidence" value="ECO:0007669"/>
    <property type="project" value="InterPro"/>
</dbReference>
<accession>A0A4U5V7Q4</accession>
<dbReference type="PROSITE" id="PS50222">
    <property type="entry name" value="EF_HAND_2"/>
    <property type="match status" value="1"/>
</dbReference>
<reference evidence="7 8" key="1">
    <citation type="submission" date="2019-01" db="EMBL/GenBank/DDBJ databases">
        <title>Genome Assembly of Collichthys lucidus.</title>
        <authorList>
            <person name="Cai M."/>
            <person name="Xiao S."/>
        </authorList>
    </citation>
    <scope>NUCLEOTIDE SEQUENCE [LARGE SCALE GENOMIC DNA]</scope>
    <source>
        <strain evidence="7">JT15FE1705JMU</strain>
        <tissue evidence="7">Muscle</tissue>
    </source>
</reference>
<dbReference type="FunFam" id="1.10.238.10:FF:000044">
    <property type="entry name" value="Protein S100"/>
    <property type="match status" value="1"/>
</dbReference>
<dbReference type="InterPro" id="IPR002048">
    <property type="entry name" value="EF_hand_dom"/>
</dbReference>
<evidence type="ECO:0000256" key="4">
    <source>
        <dbReference type="ARBA" id="ARBA00022837"/>
    </source>
</evidence>
<organism evidence="7 8">
    <name type="scientific">Collichthys lucidus</name>
    <name type="common">Big head croaker</name>
    <name type="synonym">Sciaena lucida</name>
    <dbReference type="NCBI Taxonomy" id="240159"/>
    <lineage>
        <taxon>Eukaryota</taxon>
        <taxon>Metazoa</taxon>
        <taxon>Chordata</taxon>
        <taxon>Craniata</taxon>
        <taxon>Vertebrata</taxon>
        <taxon>Euteleostomi</taxon>
        <taxon>Actinopterygii</taxon>
        <taxon>Neopterygii</taxon>
        <taxon>Teleostei</taxon>
        <taxon>Neoteleostei</taxon>
        <taxon>Acanthomorphata</taxon>
        <taxon>Eupercaria</taxon>
        <taxon>Sciaenidae</taxon>
        <taxon>Collichthys</taxon>
    </lineage>
</organism>
<dbReference type="SMART" id="SM01394">
    <property type="entry name" value="S_100"/>
    <property type="match status" value="1"/>
</dbReference>
<evidence type="ECO:0000313" key="8">
    <source>
        <dbReference type="Proteomes" id="UP000298787"/>
    </source>
</evidence>
<comment type="similarity">
    <text evidence="1 5">Belongs to the S-100 family.</text>
</comment>
<keyword evidence="8" id="KW-1185">Reference proteome</keyword>
<gene>
    <name evidence="7" type="ORF">D9C73_016754</name>
</gene>
<dbReference type="Gene3D" id="1.10.238.10">
    <property type="entry name" value="EF-hand"/>
    <property type="match status" value="1"/>
</dbReference>
<keyword evidence="3" id="KW-0677">Repeat</keyword>
<dbReference type="PROSITE" id="PS00018">
    <property type="entry name" value="EF_HAND_1"/>
    <property type="match status" value="1"/>
</dbReference>
<dbReference type="InterPro" id="IPR001751">
    <property type="entry name" value="S100/CaBP7/8-like_CS"/>
</dbReference>
<dbReference type="GO" id="GO:0005737">
    <property type="term" value="C:cytoplasm"/>
    <property type="evidence" value="ECO:0007669"/>
    <property type="project" value="TreeGrafter"/>
</dbReference>
<evidence type="ECO:0000313" key="7">
    <source>
        <dbReference type="EMBL" id="TKS82645.1"/>
    </source>
</evidence>
<dbReference type="Proteomes" id="UP000298787">
    <property type="component" value="Chromosome 14"/>
</dbReference>
<dbReference type="InterPro" id="IPR011992">
    <property type="entry name" value="EF-hand-dom_pair"/>
</dbReference>
<dbReference type="Pfam" id="PF01023">
    <property type="entry name" value="S_100"/>
    <property type="match status" value="1"/>
</dbReference>
<proteinExistence type="inferred from homology"/>
<dbReference type="PANTHER" id="PTHR11639">
    <property type="entry name" value="S100 CALCIUM-BINDING PROTEIN"/>
    <property type="match status" value="1"/>
</dbReference>
<dbReference type="GO" id="GO:0048306">
    <property type="term" value="F:calcium-dependent protein binding"/>
    <property type="evidence" value="ECO:0007669"/>
    <property type="project" value="TreeGrafter"/>
</dbReference>
<dbReference type="Pfam" id="PF00036">
    <property type="entry name" value="EF-hand_1"/>
    <property type="match status" value="1"/>
</dbReference>